<dbReference type="EMBL" id="CP013344">
    <property type="protein sequence ID" value="AMU90672.1"/>
    <property type="molecule type" value="Genomic_DNA"/>
</dbReference>
<sequence>MMTKGGMMMKRFLVSVGGALAIVSGAAASAPAVNDGYDWTMRVNDEDRANSAILAYEVTDTDDQPLNFTCEEGGNRIFAGISGGSPDLSAIELVSGDQALRLAGTTEAEEMPYFSSTDEIAGDAPFIRAFAANGWLRMTADGVATDMAATPAGKQAIARFVAFCAG</sequence>
<keyword evidence="3" id="KW-1185">Reference proteome</keyword>
<evidence type="ECO:0000313" key="2">
    <source>
        <dbReference type="EMBL" id="AMU90672.1"/>
    </source>
</evidence>
<dbReference type="Proteomes" id="UP000076088">
    <property type="component" value="Chromosome"/>
</dbReference>
<accession>A0AAC8Z2L5</accession>
<keyword evidence="1" id="KW-0732">Signal</keyword>
<evidence type="ECO:0000313" key="3">
    <source>
        <dbReference type="Proteomes" id="UP000076088"/>
    </source>
</evidence>
<gene>
    <name evidence="2" type="ORF">ATM17_16740</name>
</gene>
<protein>
    <submittedName>
        <fullName evidence="2">Uncharacterized protein</fullName>
    </submittedName>
</protein>
<name>A0AAC8Z2L5_SPHMC</name>
<organism evidence="2 3">
    <name type="scientific">Sphingopyxis macrogoltabida</name>
    <name type="common">Sphingomonas macrogoltabidus</name>
    <dbReference type="NCBI Taxonomy" id="33050"/>
    <lineage>
        <taxon>Bacteria</taxon>
        <taxon>Pseudomonadati</taxon>
        <taxon>Pseudomonadota</taxon>
        <taxon>Alphaproteobacteria</taxon>
        <taxon>Sphingomonadales</taxon>
        <taxon>Sphingomonadaceae</taxon>
        <taxon>Sphingopyxis</taxon>
    </lineage>
</organism>
<proteinExistence type="predicted"/>
<dbReference type="AlphaFoldDB" id="A0AAC8Z2L5"/>
<reference evidence="2 3" key="2">
    <citation type="journal article" date="2016" name="Genome Announc.">
        <title>Complete Genome Sequence of Sphingopyxis macrogoltabida Strain 203N (NBRC 111659), a Polyethylene Glycol Degrader.</title>
        <authorList>
            <person name="Ohtsubo Y."/>
            <person name="Nonoyama S."/>
            <person name="Nagata Y."/>
            <person name="Numata M."/>
            <person name="Tsuchikane K."/>
            <person name="Hosoyama A."/>
            <person name="Yamazoe A."/>
            <person name="Tsuda M."/>
            <person name="Fujita N."/>
            <person name="Kawai F."/>
        </authorList>
    </citation>
    <scope>NUCLEOTIDE SEQUENCE [LARGE SCALE GENOMIC DNA]</scope>
    <source>
        <strain evidence="2 3">203N</strain>
    </source>
</reference>
<reference evidence="3" key="1">
    <citation type="submission" date="2015-11" db="EMBL/GenBank/DDBJ databases">
        <title>Complete genome sequence of a polyethylene-glycol degrader Sphingopyxis macrogoltabida 203N (NBRC 111659).</title>
        <authorList>
            <person name="Yoshiyuki O."/>
            <person name="Shouta N."/>
            <person name="Nagata Y."/>
            <person name="Numata M."/>
            <person name="Tsuchikane K."/>
            <person name="Hosoyama A."/>
            <person name="Yamazoe A."/>
            <person name="Tsuda M."/>
            <person name="Fujita N."/>
            <person name="Kawai F."/>
        </authorList>
    </citation>
    <scope>NUCLEOTIDE SEQUENCE [LARGE SCALE GENOMIC DNA]</scope>
    <source>
        <strain evidence="3">203N</strain>
    </source>
</reference>
<dbReference type="RefSeq" id="WP_054729903.1">
    <property type="nucleotide sequence ID" value="NZ_CP013344.1"/>
</dbReference>
<evidence type="ECO:0000256" key="1">
    <source>
        <dbReference type="SAM" id="SignalP"/>
    </source>
</evidence>
<feature type="chain" id="PRO_5042161864" evidence="1">
    <location>
        <begin position="22"/>
        <end position="166"/>
    </location>
</feature>
<feature type="signal peptide" evidence="1">
    <location>
        <begin position="1"/>
        <end position="21"/>
    </location>
</feature>